<dbReference type="EMBL" id="BDSP01000207">
    <property type="protein sequence ID" value="GAX24355.1"/>
    <property type="molecule type" value="Genomic_DNA"/>
</dbReference>
<dbReference type="AlphaFoldDB" id="A0A1Z5KE06"/>
<protein>
    <submittedName>
        <fullName evidence="2">Uncharacterized protein</fullName>
    </submittedName>
</protein>
<feature type="compositionally biased region" description="Acidic residues" evidence="1">
    <location>
        <begin position="499"/>
        <end position="509"/>
    </location>
</feature>
<dbReference type="InParanoid" id="A0A1Z5KE06"/>
<feature type="compositionally biased region" description="Low complexity" evidence="1">
    <location>
        <begin position="113"/>
        <end position="123"/>
    </location>
</feature>
<dbReference type="Proteomes" id="UP000198406">
    <property type="component" value="Unassembled WGS sequence"/>
</dbReference>
<feature type="compositionally biased region" description="Polar residues" evidence="1">
    <location>
        <begin position="94"/>
        <end position="105"/>
    </location>
</feature>
<feature type="region of interest" description="Disordered" evidence="1">
    <location>
        <begin position="163"/>
        <end position="248"/>
    </location>
</feature>
<name>A0A1Z5KE06_FISSO</name>
<evidence type="ECO:0000313" key="3">
    <source>
        <dbReference type="Proteomes" id="UP000198406"/>
    </source>
</evidence>
<feature type="region of interest" description="Disordered" evidence="1">
    <location>
        <begin position="1"/>
        <end position="123"/>
    </location>
</feature>
<feature type="compositionally biased region" description="Polar residues" evidence="1">
    <location>
        <begin position="594"/>
        <end position="609"/>
    </location>
</feature>
<feature type="compositionally biased region" description="Low complexity" evidence="1">
    <location>
        <begin position="58"/>
        <end position="93"/>
    </location>
</feature>
<comment type="caution">
    <text evidence="2">The sequence shown here is derived from an EMBL/GenBank/DDBJ whole genome shotgun (WGS) entry which is preliminary data.</text>
</comment>
<feature type="compositionally biased region" description="Pro residues" evidence="1">
    <location>
        <begin position="236"/>
        <end position="246"/>
    </location>
</feature>
<accession>A0A1Z5KE06</accession>
<evidence type="ECO:0000313" key="2">
    <source>
        <dbReference type="EMBL" id="GAX24355.1"/>
    </source>
</evidence>
<dbReference type="OrthoDB" id="47695at2759"/>
<feature type="compositionally biased region" description="Low complexity" evidence="1">
    <location>
        <begin position="622"/>
        <end position="635"/>
    </location>
</feature>
<gene>
    <name evidence="2" type="ORF">FisN_4Lh477</name>
</gene>
<sequence>MTDNPFAFGDSAQSQAPMAGNPFGSTGGGNTAPPQQHPSNPFGVSAYGQHDNQSIAGQSYSAYSYESSQQFAAPPPQQQQQQQQTPNPANYNPYGQNPFGQQTSPYAPPEQGPAPSAYAPYAAIPSQSPVDNALVVSQYQGNPYAQQPPAYDNALIVAQNQSNPYGAYAPSQPQPSGNPFDPFATSPPPASTPAQYTPQAAPPPQPVAYGQHFAPPPQSAPPADDLDFFGGAPQPASVPAPVPAPVPTTDVASLPRYQPKSEAPPSVRADEHPAYRNVENVSANDEIPAGSPRNKFSTELAREAPMGASPLPKAELVQKRGYVLARISFRTIVIKKWKQVFWIRYGPHTMLFFRSEADFDDWLNNPYHDQTQRNFLIKLAVNFVHDLYKPNVRGYQVTQCRTKAYGNKMVRQFKLERWMDYGPTIAAAFGSYNPKEVDELREALVECMRNTPLSGGIRATGAVRRPPTQEEKDRDGGSDYGRDGDRTSRDDEIRAQETKDDEPGEEADLLDVNNWDDVPSQSAVPQYDQAPYAATHGAPAPAAANPGYWQVPQQTYPMPGQPYQNAMIPAGAPQTYPGAPSMPYQQLPVTQSMVPYQQEQSHTPAQAYQQPVHPQGYYNSYQQQPPQDPWATQPQQAPPAQPTQYQMGY</sequence>
<reference evidence="2 3" key="1">
    <citation type="journal article" date="2015" name="Plant Cell">
        <title>Oil accumulation by the oleaginous diatom Fistulifera solaris as revealed by the genome and transcriptome.</title>
        <authorList>
            <person name="Tanaka T."/>
            <person name="Maeda Y."/>
            <person name="Veluchamy A."/>
            <person name="Tanaka M."/>
            <person name="Abida H."/>
            <person name="Marechal E."/>
            <person name="Bowler C."/>
            <person name="Muto M."/>
            <person name="Sunaga Y."/>
            <person name="Tanaka M."/>
            <person name="Yoshino T."/>
            <person name="Taniguchi T."/>
            <person name="Fukuda Y."/>
            <person name="Nemoto M."/>
            <person name="Matsumoto M."/>
            <person name="Wong P.S."/>
            <person name="Aburatani S."/>
            <person name="Fujibuchi W."/>
        </authorList>
    </citation>
    <scope>NUCLEOTIDE SEQUENCE [LARGE SCALE GENOMIC DNA]</scope>
    <source>
        <strain evidence="2 3">JPCC DA0580</strain>
    </source>
</reference>
<evidence type="ECO:0000256" key="1">
    <source>
        <dbReference type="SAM" id="MobiDB-lite"/>
    </source>
</evidence>
<feature type="region of interest" description="Disordered" evidence="1">
    <location>
        <begin position="455"/>
        <end position="523"/>
    </location>
</feature>
<feature type="compositionally biased region" description="Basic and acidic residues" evidence="1">
    <location>
        <begin position="467"/>
        <end position="498"/>
    </location>
</feature>
<proteinExistence type="predicted"/>
<organism evidence="2 3">
    <name type="scientific">Fistulifera solaris</name>
    <name type="common">Oleaginous diatom</name>
    <dbReference type="NCBI Taxonomy" id="1519565"/>
    <lineage>
        <taxon>Eukaryota</taxon>
        <taxon>Sar</taxon>
        <taxon>Stramenopiles</taxon>
        <taxon>Ochrophyta</taxon>
        <taxon>Bacillariophyta</taxon>
        <taxon>Bacillariophyceae</taxon>
        <taxon>Bacillariophycidae</taxon>
        <taxon>Naviculales</taxon>
        <taxon>Naviculaceae</taxon>
        <taxon>Fistulifera</taxon>
    </lineage>
</organism>
<keyword evidence="3" id="KW-1185">Reference proteome</keyword>
<feature type="region of interest" description="Disordered" evidence="1">
    <location>
        <begin position="594"/>
        <end position="649"/>
    </location>
</feature>